<dbReference type="PATRIC" id="fig|1305731.5.peg.706"/>
<dbReference type="PANTHER" id="PTHR43451:SF1">
    <property type="entry name" value="ACETYLTRANSFERASE"/>
    <property type="match status" value="1"/>
</dbReference>
<comment type="caution">
    <text evidence="2">The sequence shown here is derived from an EMBL/GenBank/DDBJ whole genome shotgun (WGS) entry which is preliminary data.</text>
</comment>
<dbReference type="PROSITE" id="PS51186">
    <property type="entry name" value="GNAT"/>
    <property type="match status" value="1"/>
</dbReference>
<protein>
    <submittedName>
        <fullName evidence="2">Putative acetyltransferase</fullName>
        <ecNumber evidence="2">2.3.1.-</ecNumber>
    </submittedName>
</protein>
<dbReference type="InterPro" id="IPR000182">
    <property type="entry name" value="GNAT_dom"/>
</dbReference>
<feature type="domain" description="N-acetyltransferase" evidence="1">
    <location>
        <begin position="22"/>
        <end position="175"/>
    </location>
</feature>
<organism evidence="2 3">
    <name type="scientific">Marinobacter excellens HL-55</name>
    <dbReference type="NCBI Taxonomy" id="1305731"/>
    <lineage>
        <taxon>Bacteria</taxon>
        <taxon>Pseudomonadati</taxon>
        <taxon>Pseudomonadota</taxon>
        <taxon>Gammaproteobacteria</taxon>
        <taxon>Pseudomonadales</taxon>
        <taxon>Marinobacteraceae</taxon>
        <taxon>Marinobacter</taxon>
    </lineage>
</organism>
<evidence type="ECO:0000313" key="2">
    <source>
        <dbReference type="EMBL" id="KPQ28375.1"/>
    </source>
</evidence>
<reference evidence="2 3" key="1">
    <citation type="submission" date="2015-09" db="EMBL/GenBank/DDBJ databases">
        <title>Identification and resolution of microdiversity through metagenomic sequencing of parallel consortia.</title>
        <authorList>
            <person name="Nelson W.C."/>
            <person name="Romine M.F."/>
            <person name="Lindemann S.R."/>
        </authorList>
    </citation>
    <scope>NUCLEOTIDE SEQUENCE [LARGE SCALE GENOMIC DNA]</scope>
    <source>
        <strain evidence="2">HL-55</strain>
    </source>
</reference>
<dbReference type="InterPro" id="IPR016181">
    <property type="entry name" value="Acyl_CoA_acyltransferase"/>
</dbReference>
<keyword evidence="2" id="KW-0012">Acyltransferase</keyword>
<dbReference type="Pfam" id="PF13673">
    <property type="entry name" value="Acetyltransf_10"/>
    <property type="match status" value="1"/>
</dbReference>
<dbReference type="Proteomes" id="UP000050416">
    <property type="component" value="Unassembled WGS sequence"/>
</dbReference>
<dbReference type="STRING" id="1305731.GCA_000934705_00970"/>
<dbReference type="PANTHER" id="PTHR43451">
    <property type="entry name" value="ACETYLTRANSFERASE (GNAT) FAMILY PROTEIN"/>
    <property type="match status" value="1"/>
</dbReference>
<dbReference type="SUPFAM" id="SSF55729">
    <property type="entry name" value="Acyl-CoA N-acyltransferases (Nat)"/>
    <property type="match status" value="1"/>
</dbReference>
<dbReference type="AlphaFoldDB" id="A0A0P7Z1U7"/>
<gene>
    <name evidence="2" type="primary">yafP</name>
    <name evidence="2" type="ORF">HLUCCX14_11285</name>
</gene>
<accession>A0A0P7Z1U7</accession>
<keyword evidence="2" id="KW-0808">Transferase</keyword>
<dbReference type="CDD" id="cd04301">
    <property type="entry name" value="NAT_SF"/>
    <property type="match status" value="1"/>
</dbReference>
<dbReference type="Gene3D" id="3.40.630.30">
    <property type="match status" value="1"/>
</dbReference>
<evidence type="ECO:0000259" key="1">
    <source>
        <dbReference type="PROSITE" id="PS51186"/>
    </source>
</evidence>
<dbReference type="EC" id="2.3.1.-" evidence="2"/>
<dbReference type="InterPro" id="IPR052564">
    <property type="entry name" value="N-acetyltrans/Recomb-assoc"/>
</dbReference>
<dbReference type="GO" id="GO:0016747">
    <property type="term" value="F:acyltransferase activity, transferring groups other than amino-acyl groups"/>
    <property type="evidence" value="ECO:0007669"/>
    <property type="project" value="InterPro"/>
</dbReference>
<name>A0A0P7Z1U7_9GAMM</name>
<dbReference type="EMBL" id="LJZQ01000016">
    <property type="protein sequence ID" value="KPQ28375.1"/>
    <property type="molecule type" value="Genomic_DNA"/>
</dbReference>
<evidence type="ECO:0000313" key="3">
    <source>
        <dbReference type="Proteomes" id="UP000050416"/>
    </source>
</evidence>
<sequence>MGYSLLSNTGAHRITMSTPNSITIRKYRIQDLSPVVRLFTDSVHELTAAAYDETQRYAWASRTPNLDTWQQRLEGMETLVAEDGSALAGFISYEDNGNVDLVYTAPNYARQGIASALYLEAEEQLKAKGVEELHTESSVVARPFFENHGFEVVEEQRVTVRGAQFLRYNMRKSLKA</sequence>
<proteinExistence type="predicted"/>